<dbReference type="Proteomes" id="UP000187209">
    <property type="component" value="Unassembled WGS sequence"/>
</dbReference>
<reference evidence="1 2" key="1">
    <citation type="submission" date="2016-11" db="EMBL/GenBank/DDBJ databases">
        <title>The macronuclear genome of Stentor coeruleus: a giant cell with tiny introns.</title>
        <authorList>
            <person name="Slabodnick M."/>
            <person name="Ruby J.G."/>
            <person name="Reiff S.B."/>
            <person name="Swart E.C."/>
            <person name="Gosai S."/>
            <person name="Prabakaran S."/>
            <person name="Witkowska E."/>
            <person name="Larue G.E."/>
            <person name="Fisher S."/>
            <person name="Freeman R.M."/>
            <person name="Gunawardena J."/>
            <person name="Chu W."/>
            <person name="Stover N.A."/>
            <person name="Gregory B.D."/>
            <person name="Nowacki M."/>
            <person name="Derisi J."/>
            <person name="Roy S.W."/>
            <person name="Marshall W.F."/>
            <person name="Sood P."/>
        </authorList>
    </citation>
    <scope>NUCLEOTIDE SEQUENCE [LARGE SCALE GENOMIC DNA]</scope>
    <source>
        <strain evidence="1">WM001</strain>
    </source>
</reference>
<organism evidence="1 2">
    <name type="scientific">Stentor coeruleus</name>
    <dbReference type="NCBI Taxonomy" id="5963"/>
    <lineage>
        <taxon>Eukaryota</taxon>
        <taxon>Sar</taxon>
        <taxon>Alveolata</taxon>
        <taxon>Ciliophora</taxon>
        <taxon>Postciliodesmatophora</taxon>
        <taxon>Heterotrichea</taxon>
        <taxon>Heterotrichida</taxon>
        <taxon>Stentoridae</taxon>
        <taxon>Stentor</taxon>
    </lineage>
</organism>
<evidence type="ECO:0008006" key="3">
    <source>
        <dbReference type="Google" id="ProtNLM"/>
    </source>
</evidence>
<dbReference type="OrthoDB" id="282594at2759"/>
<comment type="caution">
    <text evidence="1">The sequence shown here is derived from an EMBL/GenBank/DDBJ whole genome shotgun (WGS) entry which is preliminary data.</text>
</comment>
<dbReference type="EMBL" id="MPUH01000057">
    <property type="protein sequence ID" value="OMJ92682.1"/>
    <property type="molecule type" value="Genomic_DNA"/>
</dbReference>
<evidence type="ECO:0000313" key="1">
    <source>
        <dbReference type="EMBL" id="OMJ92682.1"/>
    </source>
</evidence>
<sequence>MCKRDGDYFIGETCVFYDNSHYTPYYYIQECSDINNPYCDFKTEQNSTCTKTPAVSPTYKYPGEKCLKDSDCLSYNCNNQRCLGQQQSESCDINLDCEPGLYCKSLKCTPLITLSTSSCSSDYECNYGTGCLTTCIPYWSLSSGSATKCDENNESFLCSSGKCYNGKCVTSTKSDFLPKICIKDLDCSSKNIENECECGRNPNGNKFCKLKSEDWPYSGYFEIMKEWTMSDFQYKCNTERRFSIECAADRWNRGKAEKLQSYIYYIRNYAKIVEFDTCSHSIFIPDYILESNLEFSSANVLFLYTLSILFY</sequence>
<accession>A0A1R2CUL4</accession>
<name>A0A1R2CUL4_9CILI</name>
<gene>
    <name evidence="1" type="ORF">SteCoe_4562</name>
</gene>
<keyword evidence="2" id="KW-1185">Reference proteome</keyword>
<dbReference type="AlphaFoldDB" id="A0A1R2CUL4"/>
<protein>
    <recommendedName>
        <fullName evidence="3">Dickkopf N-terminal cysteine-rich domain-containing protein</fullName>
    </recommendedName>
</protein>
<proteinExistence type="predicted"/>
<evidence type="ECO:0000313" key="2">
    <source>
        <dbReference type="Proteomes" id="UP000187209"/>
    </source>
</evidence>